<protein>
    <recommendedName>
        <fullName evidence="5">Ubiquitin fusion degradation protein</fullName>
    </recommendedName>
</protein>
<dbReference type="InParanoid" id="C0NYT1"/>
<evidence type="ECO:0008006" key="5">
    <source>
        <dbReference type="Google" id="ProtNLM"/>
    </source>
</evidence>
<dbReference type="AlphaFoldDB" id="C0NYT1"/>
<dbReference type="RefSeq" id="XP_045283852.1">
    <property type="nucleotide sequence ID" value="XM_045435360.1"/>
</dbReference>
<dbReference type="GeneID" id="69041327"/>
<evidence type="ECO:0000313" key="3">
    <source>
        <dbReference type="EMBL" id="EEH03371.1"/>
    </source>
</evidence>
<keyword evidence="2" id="KW-1133">Transmembrane helix</keyword>
<dbReference type="VEuPathDB" id="FungiDB:I7I50_08656"/>
<feature type="region of interest" description="Disordered" evidence="1">
    <location>
        <begin position="630"/>
        <end position="659"/>
    </location>
</feature>
<organism evidence="3 4">
    <name type="scientific">Ajellomyces capsulatus (strain G186AR / H82 / ATCC MYA-2454 / RMSCC 2432)</name>
    <name type="common">Darling's disease fungus</name>
    <name type="synonym">Histoplasma capsulatum</name>
    <dbReference type="NCBI Taxonomy" id="447093"/>
    <lineage>
        <taxon>Eukaryota</taxon>
        <taxon>Fungi</taxon>
        <taxon>Dikarya</taxon>
        <taxon>Ascomycota</taxon>
        <taxon>Pezizomycotina</taxon>
        <taxon>Eurotiomycetes</taxon>
        <taxon>Eurotiomycetidae</taxon>
        <taxon>Onygenales</taxon>
        <taxon>Ajellomycetaceae</taxon>
        <taxon>Histoplasma</taxon>
    </lineage>
</organism>
<gene>
    <name evidence="3" type="ORF">HCBG_08311</name>
</gene>
<keyword evidence="4" id="KW-1185">Reference proteome</keyword>
<proteinExistence type="predicted"/>
<name>C0NYT1_AJECG</name>
<feature type="transmembrane region" description="Helical" evidence="2">
    <location>
        <begin position="66"/>
        <end position="89"/>
    </location>
</feature>
<dbReference type="Proteomes" id="UP000001631">
    <property type="component" value="Unassembled WGS sequence"/>
</dbReference>
<dbReference type="InterPro" id="IPR036047">
    <property type="entry name" value="F-box-like_dom_sf"/>
</dbReference>
<feature type="compositionally biased region" description="Low complexity" evidence="1">
    <location>
        <begin position="637"/>
        <end position="648"/>
    </location>
</feature>
<evidence type="ECO:0000256" key="1">
    <source>
        <dbReference type="SAM" id="MobiDB-lite"/>
    </source>
</evidence>
<sequence length="749" mass="81621">MLWHRCYLATPTQMVEIYPASICTLRIAAFPQATGSTSLKLPFYSFQSPSPSSSTLTFTTSSPAGYLLLFFDLLFLAVVPLAGFPGILAPVRLRKLEIRDSRFTATLSIYRNSLKVAQELLVIHTRKSSHISRPDMAQGQLWATLMTAIDPLNTKAMPIVLQSTIHLLETELANARAALQEIQGHPATATSTSISSSPASASCYCTAMHETIATSAMAAYKHHLVGRVSQITSSSLLLSHTPASISLLDLLSNSLILDHIAPYLSISSLLSLASTCTAFHSIIMDTPYVFRHMDLTTCRAAQPPPSMGPIDAGGEVWRSERMDESLTEDDFYSGPLRGIFSGLGRRSILQDVRTLILDGLSVPADLIADIILTDRFNVVLLSIRDCLNLNERKLMQTLQYAVRPSRPKGMPRVKGIYHFTAKDDSQNILHSRQQTHHSSTVARRDRLDNQLCNSADACTTAKDNHHDQLTWRHPWYRASGKVLRKAMPNGWAETLQLCNGIISFDAVLCRSPAHQPFVSVEGNDTQPPRYLSPAIATVALGPRGCEGCRTSPEGPALWSHSPEYQFPLLTPPPLHSSRIIAAKSPVFSANDQPALIMQCQECLINRWCNRCGSWWCSACLPHPEKLRHHAKLHQTASQSSPSSSSSSGSGEGGGGFSHPKVSAEIVGNAELLAAPAKQKSSGPVLPARVSIALSTMMDAPIQSAIGAIPAGGDRGFLDRCQSSTEYLTLCTSWLDISHFGLPGPHIQQR</sequence>
<dbReference type="HOGENOM" id="CLU_371289_0_0_1"/>
<dbReference type="SUPFAM" id="SSF81383">
    <property type="entry name" value="F-box domain"/>
    <property type="match status" value="1"/>
</dbReference>
<dbReference type="STRING" id="447093.C0NYT1"/>
<evidence type="ECO:0000256" key="2">
    <source>
        <dbReference type="SAM" id="Phobius"/>
    </source>
</evidence>
<reference evidence="3" key="1">
    <citation type="submission" date="2009-02" db="EMBL/GenBank/DDBJ databases">
        <title>The Genome Sequence of Ajellomyces capsulatus strain G186AR.</title>
        <authorList>
            <consortium name="The Broad Institute Genome Sequencing Platform"/>
            <person name="Champion M."/>
            <person name="Cuomo C."/>
            <person name="Ma L.-J."/>
            <person name="Henn M.R."/>
            <person name="Sil A."/>
            <person name="Goldman B."/>
            <person name="Young S.K."/>
            <person name="Kodira C.D."/>
            <person name="Zeng Q."/>
            <person name="Koehrsen M."/>
            <person name="Alvarado L."/>
            <person name="Berlin A."/>
            <person name="Borenstein D."/>
            <person name="Chen Z."/>
            <person name="Engels R."/>
            <person name="Freedman E."/>
            <person name="Gellesch M."/>
            <person name="Goldberg J."/>
            <person name="Griggs A."/>
            <person name="Gujja S."/>
            <person name="Heiman D."/>
            <person name="Hepburn T."/>
            <person name="Howarth C."/>
            <person name="Jen D."/>
            <person name="Larson L."/>
            <person name="Lewis B."/>
            <person name="Mehta T."/>
            <person name="Park D."/>
            <person name="Pearson M."/>
            <person name="Roberts A."/>
            <person name="Saif S."/>
            <person name="Shea T."/>
            <person name="Shenoy N."/>
            <person name="Sisk P."/>
            <person name="Stolte C."/>
            <person name="Sykes S."/>
            <person name="Walk T."/>
            <person name="White J."/>
            <person name="Yandava C."/>
            <person name="Klein B."/>
            <person name="McEwen J.G."/>
            <person name="Puccia R."/>
            <person name="Goldman G.H."/>
            <person name="Felipe M.S."/>
            <person name="Nino-Vega G."/>
            <person name="San-Blas G."/>
            <person name="Taylor J."/>
            <person name="Mendoza L."/>
            <person name="Galagan J."/>
            <person name="Nusbaum C."/>
            <person name="Birren B."/>
        </authorList>
    </citation>
    <scope>NUCLEOTIDE SEQUENCE</scope>
    <source>
        <strain evidence="3">G186AR</strain>
    </source>
</reference>
<evidence type="ECO:0000313" key="4">
    <source>
        <dbReference type="Proteomes" id="UP000001631"/>
    </source>
</evidence>
<keyword evidence="2" id="KW-0472">Membrane</keyword>
<keyword evidence="2" id="KW-0812">Transmembrane</keyword>
<accession>C0NYT1</accession>
<dbReference type="EMBL" id="GG663377">
    <property type="protein sequence ID" value="EEH03371.1"/>
    <property type="molecule type" value="Genomic_DNA"/>
</dbReference>